<dbReference type="AlphaFoldDB" id="A7TMH8"/>
<dbReference type="InterPro" id="IPR050600">
    <property type="entry name" value="SETD3_SETD6_MTase"/>
</dbReference>
<evidence type="ECO:0000256" key="2">
    <source>
        <dbReference type="ARBA" id="ARBA00022679"/>
    </source>
</evidence>
<dbReference type="InterPro" id="IPR001214">
    <property type="entry name" value="SET_dom"/>
</dbReference>
<dbReference type="HOGENOM" id="CLU_041939_0_0_1"/>
<dbReference type="GeneID" id="5544732"/>
<dbReference type="EMBL" id="DS480422">
    <property type="protein sequence ID" value="EDO16572.1"/>
    <property type="molecule type" value="Genomic_DNA"/>
</dbReference>
<dbReference type="GO" id="GO:0032259">
    <property type="term" value="P:methylation"/>
    <property type="evidence" value="ECO:0007669"/>
    <property type="project" value="UniProtKB-KW"/>
</dbReference>
<keyword evidence="6" id="KW-1185">Reference proteome</keyword>
<dbReference type="Proteomes" id="UP000000267">
    <property type="component" value="Unassembled WGS sequence"/>
</dbReference>
<dbReference type="PhylomeDB" id="A7TMH8"/>
<gene>
    <name evidence="5" type="ORF">Kpol_1064p54</name>
</gene>
<accession>A7TMH8</accession>
<evidence type="ECO:0000256" key="3">
    <source>
        <dbReference type="ARBA" id="ARBA00022691"/>
    </source>
</evidence>
<dbReference type="SUPFAM" id="SSF82199">
    <property type="entry name" value="SET domain"/>
    <property type="match status" value="1"/>
</dbReference>
<dbReference type="OMA" id="YWGDYTI"/>
<evidence type="ECO:0000256" key="1">
    <source>
        <dbReference type="ARBA" id="ARBA00022603"/>
    </source>
</evidence>
<dbReference type="FunCoup" id="A7TMH8">
    <property type="interactions" value="77"/>
</dbReference>
<dbReference type="OrthoDB" id="341421at2759"/>
<reference evidence="5" key="1">
    <citation type="journal article" date="2007" name="Proc. Natl. Acad. Sci. U.S.A.">
        <title>Independent sorting-out of thousands of duplicated gene pairs in two yeast species descended from a whole-genome duplication.</title>
        <authorList>
            <person name="Scannell D.R."/>
            <person name="Frank A.C."/>
            <person name="Conant G.C."/>
            <person name="Byrne K.P."/>
            <person name="Woolfit M."/>
            <person name="Wolfe K.H."/>
        </authorList>
    </citation>
    <scope>NUCLEOTIDE SEQUENCE [LARGE SCALE GENOMIC DNA]</scope>
</reference>
<proteinExistence type="predicted"/>
<keyword evidence="3" id="KW-0949">S-adenosyl-L-methionine</keyword>
<dbReference type="eggNOG" id="KOG1337">
    <property type="taxonomic scope" value="Eukaryota"/>
</dbReference>
<evidence type="ECO:0000313" key="6">
    <source>
        <dbReference type="Proteomes" id="UP000000267"/>
    </source>
</evidence>
<dbReference type="RefSeq" id="XP_001644430.1">
    <property type="nucleotide sequence ID" value="XM_001644380.1"/>
</dbReference>
<evidence type="ECO:0000313" key="5">
    <source>
        <dbReference type="EMBL" id="EDO16572.1"/>
    </source>
</evidence>
<protein>
    <recommendedName>
        <fullName evidence="4">SET domain-containing protein</fullName>
    </recommendedName>
</protein>
<dbReference type="PANTHER" id="PTHR13271:SF47">
    <property type="entry name" value="ACTIN-HISTIDINE N-METHYLTRANSFERASE"/>
    <property type="match status" value="1"/>
</dbReference>
<keyword evidence="2" id="KW-0808">Transferase</keyword>
<dbReference type="STRING" id="436907.A7TMH8"/>
<dbReference type="InterPro" id="IPR016852">
    <property type="entry name" value="SET_MeTrfase"/>
</dbReference>
<sequence>MEGNIESLLSWLRDSGSFALSGKINAVDTKDCGRCLVLTEGELRKNELLISIPSSHQLNYSTVLWNISTFNKNIIIPGLKLNSSKDNASEQTEYDLFYSNDDPRYIAYGRLTSEYLSNLSSFQLLTLYILSEWIFLPVWSDNKIKSDWSPFFDVWPSKADLKSIPTVWKLSNDSNHRSLLEVLPSCSRHHLDRIAKLVLKDWNIIKNVIENWIQELPGTFEIDKIFEDYLHIYFIINSRCLYCEVPTKSDDIFSNFTLVPYVDFINHTDEVGVHCYPQVMKSNINGSGIGEFCVRVGERSYKIHEEQILFNYGAHSNDFLLNEYGFVLNENQWNYIDITEDIETLLLTIDGAKEFLQEHDYWGDYTINTDEISYRTLVAISLYCTKDYRRVKLFMDGLISEDFFLPKIKAFLVEFLNSKLKSFRTIISELESMIEDTDDTICIKNLHTIYRDYCNIITHHIAKVE</sequence>
<dbReference type="InParanoid" id="A7TMH8"/>
<name>A7TMH8_VANPO</name>
<keyword evidence="1" id="KW-0489">Methyltransferase</keyword>
<dbReference type="PIRSF" id="PIRSF027158">
    <property type="entry name" value="Lys_MTase_YDR198C_prd"/>
    <property type="match status" value="1"/>
</dbReference>
<dbReference type="KEGG" id="vpo:Kpol_1064p54"/>
<feature type="domain" description="SET" evidence="4">
    <location>
        <begin position="22"/>
        <end position="313"/>
    </location>
</feature>
<dbReference type="PROSITE" id="PS50280">
    <property type="entry name" value="SET"/>
    <property type="match status" value="1"/>
</dbReference>
<dbReference type="InterPro" id="IPR046341">
    <property type="entry name" value="SET_dom_sf"/>
</dbReference>
<organism evidence="6">
    <name type="scientific">Vanderwaltozyma polyspora (strain ATCC 22028 / DSM 70294 / BCRC 21397 / CBS 2163 / NBRC 10782 / NRRL Y-8283 / UCD 57-17)</name>
    <name type="common">Kluyveromyces polysporus</name>
    <dbReference type="NCBI Taxonomy" id="436907"/>
    <lineage>
        <taxon>Eukaryota</taxon>
        <taxon>Fungi</taxon>
        <taxon>Dikarya</taxon>
        <taxon>Ascomycota</taxon>
        <taxon>Saccharomycotina</taxon>
        <taxon>Saccharomycetes</taxon>
        <taxon>Saccharomycetales</taxon>
        <taxon>Saccharomycetaceae</taxon>
        <taxon>Vanderwaltozyma</taxon>
    </lineage>
</organism>
<dbReference type="GO" id="GO:0016279">
    <property type="term" value="F:protein-lysine N-methyltransferase activity"/>
    <property type="evidence" value="ECO:0007669"/>
    <property type="project" value="EnsemblFungi"/>
</dbReference>
<dbReference type="Gene3D" id="3.90.1410.10">
    <property type="entry name" value="set domain protein methyltransferase, domain 1"/>
    <property type="match status" value="1"/>
</dbReference>
<dbReference type="PANTHER" id="PTHR13271">
    <property type="entry name" value="UNCHARACTERIZED PUTATIVE METHYLTRANSFERASE"/>
    <property type="match status" value="1"/>
</dbReference>
<evidence type="ECO:0000259" key="4">
    <source>
        <dbReference type="PROSITE" id="PS50280"/>
    </source>
</evidence>